<proteinExistence type="predicted"/>
<protein>
    <recommendedName>
        <fullName evidence="2">Pvc16 N-terminal domain-containing protein</fullName>
    </recommendedName>
</protein>
<evidence type="ECO:0000259" key="2">
    <source>
        <dbReference type="Pfam" id="PF14065"/>
    </source>
</evidence>
<dbReference type="AlphaFoldDB" id="A0A5Q5CC91"/>
<feature type="compositionally biased region" description="Basic residues" evidence="1">
    <location>
        <begin position="216"/>
        <end position="230"/>
    </location>
</feature>
<evidence type="ECO:0000313" key="3">
    <source>
        <dbReference type="EMBL" id="ABN96748.1"/>
    </source>
</evidence>
<dbReference type="KEGG" id="mjl:Mjls_0939"/>
<dbReference type="InterPro" id="IPR025351">
    <property type="entry name" value="Pvc16_N"/>
</dbReference>
<sequence>MIPEADHALKTLIEREALDPNEVEVSFDAPTKEWAGRRNNPTVDVYLYDIREDLRRRERGWLNEYDGDLIRARHLPPRHFKLSYLVAAWTQRPEDEHRLLAALLSCFLRHEALPPDVLTGSLAAHGVPVPLSVALPPPEDRSFADVWTALGGELKPSLDVVVTAPADAGRRFEAAPAVRRPMRLDAAGMHGWPAGETTGPPAASDVPDEPDDAARVRIRRTRSPKSGRKK</sequence>
<accession>A0A5Q5CC91</accession>
<feature type="domain" description="Pvc16 N-terminal" evidence="2">
    <location>
        <begin position="6"/>
        <end position="179"/>
    </location>
</feature>
<feature type="region of interest" description="Disordered" evidence="1">
    <location>
        <begin position="188"/>
        <end position="230"/>
    </location>
</feature>
<gene>
    <name evidence="3" type="ordered locus">Mjls_0939</name>
</gene>
<dbReference type="EMBL" id="CP000580">
    <property type="protein sequence ID" value="ABN96748.1"/>
    <property type="molecule type" value="Genomic_DNA"/>
</dbReference>
<organism evidence="3">
    <name type="scientific">Mycobacterium sp. (strain JLS)</name>
    <dbReference type="NCBI Taxonomy" id="164757"/>
    <lineage>
        <taxon>Bacteria</taxon>
        <taxon>Bacillati</taxon>
        <taxon>Actinomycetota</taxon>
        <taxon>Actinomycetes</taxon>
        <taxon>Mycobacteriales</taxon>
        <taxon>Mycobacteriaceae</taxon>
        <taxon>Mycobacterium</taxon>
    </lineage>
</organism>
<reference evidence="3" key="1">
    <citation type="submission" date="2007-02" db="EMBL/GenBank/DDBJ databases">
        <title>Complete sequence of Mycobacterium sp. JLS.</title>
        <authorList>
            <consortium name="US DOE Joint Genome Institute"/>
            <person name="Copeland A."/>
            <person name="Lucas S."/>
            <person name="Lapidus A."/>
            <person name="Barry K."/>
            <person name="Detter J.C."/>
            <person name="Glavina del Rio T."/>
            <person name="Hammon N."/>
            <person name="Israni S."/>
            <person name="Dalin E."/>
            <person name="Tice H."/>
            <person name="Pitluck S."/>
            <person name="Chain P."/>
            <person name="Malfatti S."/>
            <person name="Shin M."/>
            <person name="Vergez L."/>
            <person name="Schmutz J."/>
            <person name="Larimer F."/>
            <person name="Land M."/>
            <person name="Hauser L."/>
            <person name="Kyrpides N."/>
            <person name="Mikhailova N."/>
            <person name="Miller C.D."/>
            <person name="Anderson A.J."/>
            <person name="Sims R.C."/>
            <person name="Richardson P."/>
        </authorList>
    </citation>
    <scope>NUCLEOTIDE SEQUENCE [LARGE SCALE GENOMIC DNA]</scope>
    <source>
        <strain evidence="3">JLS</strain>
    </source>
</reference>
<evidence type="ECO:0000256" key="1">
    <source>
        <dbReference type="SAM" id="MobiDB-lite"/>
    </source>
</evidence>
<dbReference type="Pfam" id="PF14065">
    <property type="entry name" value="Pvc16_N"/>
    <property type="match status" value="1"/>
</dbReference>
<name>A0A5Q5CC91_MYCSJ</name>